<comment type="caution">
    <text evidence="4">The sequence shown here is derived from an EMBL/GenBank/DDBJ whole genome shotgun (WGS) entry which is preliminary data.</text>
</comment>
<evidence type="ECO:0000313" key="5">
    <source>
        <dbReference type="Proteomes" id="UP000727407"/>
    </source>
</evidence>
<organism evidence="4 5">
    <name type="scientific">Clarias magur</name>
    <name type="common">Asian catfish</name>
    <name type="synonym">Macropteronotus magur</name>
    <dbReference type="NCBI Taxonomy" id="1594786"/>
    <lineage>
        <taxon>Eukaryota</taxon>
        <taxon>Metazoa</taxon>
        <taxon>Chordata</taxon>
        <taxon>Craniata</taxon>
        <taxon>Vertebrata</taxon>
        <taxon>Euteleostomi</taxon>
        <taxon>Actinopterygii</taxon>
        <taxon>Neopterygii</taxon>
        <taxon>Teleostei</taxon>
        <taxon>Ostariophysi</taxon>
        <taxon>Siluriformes</taxon>
        <taxon>Clariidae</taxon>
        <taxon>Clarias</taxon>
    </lineage>
</organism>
<name>A0A8J4UMD6_CLAMG</name>
<keyword evidence="5" id="KW-1185">Reference proteome</keyword>
<feature type="repeat" description="ANK" evidence="3">
    <location>
        <begin position="158"/>
        <end position="190"/>
    </location>
</feature>
<dbReference type="InterPro" id="IPR002110">
    <property type="entry name" value="Ankyrin_rpt"/>
</dbReference>
<feature type="repeat" description="ANK" evidence="3">
    <location>
        <begin position="90"/>
        <end position="122"/>
    </location>
</feature>
<feature type="repeat" description="ANK" evidence="3">
    <location>
        <begin position="123"/>
        <end position="155"/>
    </location>
</feature>
<feature type="repeat" description="ANK" evidence="3">
    <location>
        <begin position="235"/>
        <end position="267"/>
    </location>
</feature>
<proteinExistence type="predicted"/>
<evidence type="ECO:0000313" key="4">
    <source>
        <dbReference type="EMBL" id="KAF5901227.1"/>
    </source>
</evidence>
<gene>
    <name evidence="4" type="primary">asb4</name>
    <name evidence="4" type="ORF">DAT39_009020</name>
</gene>
<keyword evidence="2 3" id="KW-0040">ANK repeat</keyword>
<dbReference type="SMART" id="SM00248">
    <property type="entry name" value="ANK"/>
    <property type="match status" value="6"/>
</dbReference>
<accession>A0A8J4UMD6</accession>
<evidence type="ECO:0000256" key="1">
    <source>
        <dbReference type="ARBA" id="ARBA00022737"/>
    </source>
</evidence>
<dbReference type="OrthoDB" id="539213at2759"/>
<evidence type="ECO:0000256" key="3">
    <source>
        <dbReference type="PROSITE-ProRule" id="PRU00023"/>
    </source>
</evidence>
<dbReference type="PROSITE" id="PS50088">
    <property type="entry name" value="ANK_REPEAT"/>
    <property type="match status" value="4"/>
</dbReference>
<dbReference type="PRINTS" id="PR01415">
    <property type="entry name" value="ANKYRIN"/>
</dbReference>
<dbReference type="PANTHER" id="PTHR24189">
    <property type="entry name" value="MYOTROPHIN"/>
    <property type="match status" value="1"/>
</dbReference>
<dbReference type="AlphaFoldDB" id="A0A8J4UMD6"/>
<dbReference type="SUPFAM" id="SSF48403">
    <property type="entry name" value="Ankyrin repeat"/>
    <property type="match status" value="1"/>
</dbReference>
<dbReference type="Gene3D" id="1.25.40.20">
    <property type="entry name" value="Ankyrin repeat-containing domain"/>
    <property type="match status" value="2"/>
</dbReference>
<dbReference type="InterPro" id="IPR036770">
    <property type="entry name" value="Ankyrin_rpt-contain_sf"/>
</dbReference>
<dbReference type="InterPro" id="IPR050745">
    <property type="entry name" value="Multifunctional_regulatory"/>
</dbReference>
<dbReference type="Pfam" id="PF12796">
    <property type="entry name" value="Ank_2"/>
    <property type="match status" value="2"/>
</dbReference>
<dbReference type="PROSITE" id="PS50297">
    <property type="entry name" value="ANK_REP_REGION"/>
    <property type="match status" value="3"/>
</dbReference>
<evidence type="ECO:0000256" key="2">
    <source>
        <dbReference type="ARBA" id="ARBA00023043"/>
    </source>
</evidence>
<keyword evidence="1" id="KW-0677">Repeat</keyword>
<reference evidence="4" key="1">
    <citation type="submission" date="2020-07" db="EMBL/GenBank/DDBJ databases">
        <title>Clarias magur genome sequencing, assembly and annotation.</title>
        <authorList>
            <person name="Kushwaha B."/>
            <person name="Kumar R."/>
            <person name="Das P."/>
            <person name="Joshi C.G."/>
            <person name="Kumar D."/>
            <person name="Nagpure N.S."/>
            <person name="Pandey M."/>
            <person name="Agarwal S."/>
            <person name="Srivastava S."/>
            <person name="Singh M."/>
            <person name="Sahoo L."/>
            <person name="Jayasankar P."/>
            <person name="Meher P.K."/>
            <person name="Koringa P.G."/>
            <person name="Iquebal M.A."/>
            <person name="Das S.P."/>
            <person name="Bit A."/>
            <person name="Patnaik S."/>
            <person name="Patel N."/>
            <person name="Shah T.M."/>
            <person name="Hinsu A."/>
            <person name="Jena J.K."/>
        </authorList>
    </citation>
    <scope>NUCLEOTIDE SEQUENCE</scope>
    <source>
        <strain evidence="4">CIFAMagur01</strain>
        <tissue evidence="4">Testis</tissue>
    </source>
</reference>
<dbReference type="EMBL" id="QNUK01000116">
    <property type="protein sequence ID" value="KAF5901227.1"/>
    <property type="molecule type" value="Genomic_DNA"/>
</dbReference>
<feature type="non-terminal residue" evidence="4">
    <location>
        <position position="348"/>
    </location>
</feature>
<dbReference type="Proteomes" id="UP000727407">
    <property type="component" value="Unassembled WGS sequence"/>
</dbReference>
<protein>
    <submittedName>
        <fullName evidence="4">Ankyrin repeat and SOCS box protein 4-like</fullName>
    </submittedName>
</protein>
<sequence length="348" mass="39267">MKPRFLAALQRNDADDVDEILRTTNFDIDTVFDVEDRGRILASYKQGYWLPDYKLESSWAMGIHICMLHNSVESALVLLQRGAAVNRKPNGKTPLHVACELSHADCVALLLNWGAKINGMSLSGHTPLHYCITQESVECARQLILKGADVNRPSQNTDEDTPLHIAARLGIPGLIGLYAAHRANVNVPNARMETPLITAAFWAMDTREQTYSEKHHLVCRMLLDYGAKPNIQDEDKKTALHKASWNCDQALMQILLEAGADPKIMDMNGCAAIQYVLNMGQMRPYCVPYRCFQLLLNYGAPRVHPKQFHKVLQLCHDDPRTVEVMANFYEHLTSTPKWRAAIPETTYE</sequence>